<evidence type="ECO:0008006" key="4">
    <source>
        <dbReference type="Google" id="ProtNLM"/>
    </source>
</evidence>
<evidence type="ECO:0000313" key="2">
    <source>
        <dbReference type="EMBL" id="QDU23343.1"/>
    </source>
</evidence>
<reference evidence="2 3" key="1">
    <citation type="submission" date="2019-02" db="EMBL/GenBank/DDBJ databases">
        <title>Deep-cultivation of Planctomycetes and their phenomic and genomic characterization uncovers novel biology.</title>
        <authorList>
            <person name="Wiegand S."/>
            <person name="Jogler M."/>
            <person name="Boedeker C."/>
            <person name="Pinto D."/>
            <person name="Vollmers J."/>
            <person name="Rivas-Marin E."/>
            <person name="Kohn T."/>
            <person name="Peeters S.H."/>
            <person name="Heuer A."/>
            <person name="Rast P."/>
            <person name="Oberbeckmann S."/>
            <person name="Bunk B."/>
            <person name="Jeske O."/>
            <person name="Meyerdierks A."/>
            <person name="Storesund J.E."/>
            <person name="Kallscheuer N."/>
            <person name="Luecker S."/>
            <person name="Lage O.M."/>
            <person name="Pohl T."/>
            <person name="Merkel B.J."/>
            <person name="Hornburger P."/>
            <person name="Mueller R.-W."/>
            <person name="Bruemmer F."/>
            <person name="Labrenz M."/>
            <person name="Spormann A.M."/>
            <person name="Op den Camp H."/>
            <person name="Overmann J."/>
            <person name="Amann R."/>
            <person name="Jetten M.S.M."/>
            <person name="Mascher T."/>
            <person name="Medema M.H."/>
            <person name="Devos D.P."/>
            <person name="Kaster A.-K."/>
            <person name="Ovreas L."/>
            <person name="Rohde M."/>
            <person name="Galperin M.Y."/>
            <person name="Jogler C."/>
        </authorList>
    </citation>
    <scope>NUCLEOTIDE SEQUENCE [LARGE SCALE GENOMIC DNA]</scope>
    <source>
        <strain evidence="2 3">ETA_A1</strain>
    </source>
</reference>
<dbReference type="OrthoDB" id="285645at2"/>
<organism evidence="2 3">
    <name type="scientific">Urbifossiella limnaea</name>
    <dbReference type="NCBI Taxonomy" id="2528023"/>
    <lineage>
        <taxon>Bacteria</taxon>
        <taxon>Pseudomonadati</taxon>
        <taxon>Planctomycetota</taxon>
        <taxon>Planctomycetia</taxon>
        <taxon>Gemmatales</taxon>
        <taxon>Gemmataceae</taxon>
        <taxon>Urbifossiella</taxon>
    </lineage>
</organism>
<accession>A0A517Y0R6</accession>
<dbReference type="KEGG" id="uli:ETAA1_53420"/>
<dbReference type="EMBL" id="CP036273">
    <property type="protein sequence ID" value="QDU23343.1"/>
    <property type="molecule type" value="Genomic_DNA"/>
</dbReference>
<evidence type="ECO:0000313" key="3">
    <source>
        <dbReference type="Proteomes" id="UP000319576"/>
    </source>
</evidence>
<keyword evidence="3" id="KW-1185">Reference proteome</keyword>
<feature type="transmembrane region" description="Helical" evidence="1">
    <location>
        <begin position="99"/>
        <end position="118"/>
    </location>
</feature>
<dbReference type="RefSeq" id="WP_145243532.1">
    <property type="nucleotide sequence ID" value="NZ_CP036273.1"/>
</dbReference>
<dbReference type="AlphaFoldDB" id="A0A517Y0R6"/>
<proteinExistence type="predicted"/>
<keyword evidence="1" id="KW-0472">Membrane</keyword>
<dbReference type="Proteomes" id="UP000319576">
    <property type="component" value="Chromosome"/>
</dbReference>
<gene>
    <name evidence="2" type="ORF">ETAA1_53420</name>
</gene>
<keyword evidence="1" id="KW-1133">Transmembrane helix</keyword>
<feature type="transmembrane region" description="Helical" evidence="1">
    <location>
        <begin position="64"/>
        <end position="87"/>
    </location>
</feature>
<evidence type="ECO:0000256" key="1">
    <source>
        <dbReference type="SAM" id="Phobius"/>
    </source>
</evidence>
<feature type="transmembrane region" description="Helical" evidence="1">
    <location>
        <begin position="26"/>
        <end position="52"/>
    </location>
</feature>
<protein>
    <recommendedName>
        <fullName evidence="4">PhnA-like protein</fullName>
    </recommendedName>
</protein>
<sequence length="237" mass="24220">MSHTPEHRSEAVHLSDVAGVRSRVSWGALLGGAVVALSAALVFTFLFAAIGVSLRETDLRAETVGIAGIVAAVATLAASLFLGGWVTSQLTAGETRQEAVIYGVLTWALVTAASMMMVGMGVRAGYFALFGGTMVAQTNPNVQPRSWDDLARDAGVSQASIDAARANMDPARARAAANDTATREKAGQVATAASWGALAALLVSIAAAVGGSVAGSGPQFRLFPTATAHRAEIIVAR</sequence>
<name>A0A517Y0R6_9BACT</name>
<keyword evidence="1" id="KW-0812">Transmembrane</keyword>
<feature type="transmembrane region" description="Helical" evidence="1">
    <location>
        <begin position="192"/>
        <end position="214"/>
    </location>
</feature>